<dbReference type="Proteomes" id="UP000683360">
    <property type="component" value="Unassembled WGS sequence"/>
</dbReference>
<feature type="transmembrane region" description="Helical" evidence="1">
    <location>
        <begin position="30"/>
        <end position="52"/>
    </location>
</feature>
<evidence type="ECO:0000256" key="1">
    <source>
        <dbReference type="SAM" id="Phobius"/>
    </source>
</evidence>
<protein>
    <submittedName>
        <fullName evidence="2">Uncharacterized protein</fullName>
    </submittedName>
</protein>
<proteinExistence type="predicted"/>
<evidence type="ECO:0000313" key="3">
    <source>
        <dbReference type="Proteomes" id="UP000683360"/>
    </source>
</evidence>
<accession>A0A8S3VG09</accession>
<dbReference type="AlphaFoldDB" id="A0A8S3VG09"/>
<dbReference type="OrthoDB" id="6094201at2759"/>
<gene>
    <name evidence="2" type="ORF">MEDL_65516</name>
</gene>
<name>A0A8S3VG09_MYTED</name>
<comment type="caution">
    <text evidence="2">The sequence shown here is derived from an EMBL/GenBank/DDBJ whole genome shotgun (WGS) entry which is preliminary data.</text>
</comment>
<evidence type="ECO:0000313" key="2">
    <source>
        <dbReference type="EMBL" id="CAG2254007.1"/>
    </source>
</evidence>
<keyword evidence="1" id="KW-0472">Membrane</keyword>
<dbReference type="EMBL" id="CAJPWZ010003202">
    <property type="protein sequence ID" value="CAG2254007.1"/>
    <property type="molecule type" value="Genomic_DNA"/>
</dbReference>
<keyword evidence="1" id="KW-0812">Transmembrane</keyword>
<keyword evidence="1" id="KW-1133">Transmembrane helix</keyword>
<keyword evidence="3" id="KW-1185">Reference proteome</keyword>
<sequence length="204" mass="23112">MLSSSSNRISSDNSPAVSVYREKLAIMKKVGTFIFIVILCVCISFSVCYVMNRPRDTTSETHSELCVFKLDQTKLNSLINSSKDIPFVNAKCDFLSYNTRDLKFEVKMSGSFQISMSVTLRLNNRVGRNTLMCIDYKLSNEKKRNVCSRAQFPSNDSNSAVINLGLPDGAKLNARDEFRVKINNILNVYIQDSLTRLVVTYYKP</sequence>
<organism evidence="2 3">
    <name type="scientific">Mytilus edulis</name>
    <name type="common">Blue mussel</name>
    <dbReference type="NCBI Taxonomy" id="6550"/>
    <lineage>
        <taxon>Eukaryota</taxon>
        <taxon>Metazoa</taxon>
        <taxon>Spiralia</taxon>
        <taxon>Lophotrochozoa</taxon>
        <taxon>Mollusca</taxon>
        <taxon>Bivalvia</taxon>
        <taxon>Autobranchia</taxon>
        <taxon>Pteriomorphia</taxon>
        <taxon>Mytilida</taxon>
        <taxon>Mytiloidea</taxon>
        <taxon>Mytilidae</taxon>
        <taxon>Mytilinae</taxon>
        <taxon>Mytilus</taxon>
    </lineage>
</organism>
<reference evidence="2" key="1">
    <citation type="submission" date="2021-03" db="EMBL/GenBank/DDBJ databases">
        <authorList>
            <person name="Bekaert M."/>
        </authorList>
    </citation>
    <scope>NUCLEOTIDE SEQUENCE</scope>
</reference>